<gene>
    <name evidence="1" type="ORF">LCGC14_2357710</name>
</gene>
<evidence type="ECO:0000313" key="1">
    <source>
        <dbReference type="EMBL" id="KKL45233.1"/>
    </source>
</evidence>
<feature type="non-terminal residue" evidence="1">
    <location>
        <position position="95"/>
    </location>
</feature>
<sequence length="95" mass="10992">MFKTTFIIVLALMVAHCTAQEVDAVVTINPNMVINESYLGNGAQWDPYQEDYGEKQLKISQEDWQKLYDRLDFMKPQVMRVMINTTSMIEDGKLV</sequence>
<accession>A0A0F9C7C1</accession>
<dbReference type="AlphaFoldDB" id="A0A0F9C7C1"/>
<dbReference type="EMBL" id="LAZR01034467">
    <property type="protein sequence ID" value="KKL45233.1"/>
    <property type="molecule type" value="Genomic_DNA"/>
</dbReference>
<name>A0A0F9C7C1_9ZZZZ</name>
<proteinExistence type="predicted"/>
<reference evidence="1" key="1">
    <citation type="journal article" date="2015" name="Nature">
        <title>Complex archaea that bridge the gap between prokaryotes and eukaryotes.</title>
        <authorList>
            <person name="Spang A."/>
            <person name="Saw J.H."/>
            <person name="Jorgensen S.L."/>
            <person name="Zaremba-Niedzwiedzka K."/>
            <person name="Martijn J."/>
            <person name="Lind A.E."/>
            <person name="van Eijk R."/>
            <person name="Schleper C."/>
            <person name="Guy L."/>
            <person name="Ettema T.J."/>
        </authorList>
    </citation>
    <scope>NUCLEOTIDE SEQUENCE</scope>
</reference>
<protein>
    <submittedName>
        <fullName evidence="1">Uncharacterized protein</fullName>
    </submittedName>
</protein>
<organism evidence="1">
    <name type="scientific">marine sediment metagenome</name>
    <dbReference type="NCBI Taxonomy" id="412755"/>
    <lineage>
        <taxon>unclassified sequences</taxon>
        <taxon>metagenomes</taxon>
        <taxon>ecological metagenomes</taxon>
    </lineage>
</organism>
<comment type="caution">
    <text evidence="1">The sequence shown here is derived from an EMBL/GenBank/DDBJ whole genome shotgun (WGS) entry which is preliminary data.</text>
</comment>